<organism evidence="1 2">
    <name type="scientific">Smallanthus sonchifolius</name>
    <dbReference type="NCBI Taxonomy" id="185202"/>
    <lineage>
        <taxon>Eukaryota</taxon>
        <taxon>Viridiplantae</taxon>
        <taxon>Streptophyta</taxon>
        <taxon>Embryophyta</taxon>
        <taxon>Tracheophyta</taxon>
        <taxon>Spermatophyta</taxon>
        <taxon>Magnoliopsida</taxon>
        <taxon>eudicotyledons</taxon>
        <taxon>Gunneridae</taxon>
        <taxon>Pentapetalae</taxon>
        <taxon>asterids</taxon>
        <taxon>campanulids</taxon>
        <taxon>Asterales</taxon>
        <taxon>Asteraceae</taxon>
        <taxon>Asteroideae</taxon>
        <taxon>Heliantheae alliance</taxon>
        <taxon>Millerieae</taxon>
        <taxon>Smallanthus</taxon>
    </lineage>
</organism>
<accession>A0ACB9HUV6</accession>
<keyword evidence="2" id="KW-1185">Reference proteome</keyword>
<dbReference type="Proteomes" id="UP001056120">
    <property type="component" value="Linkage Group LG11"/>
</dbReference>
<comment type="caution">
    <text evidence="1">The sequence shown here is derived from an EMBL/GenBank/DDBJ whole genome shotgun (WGS) entry which is preliminary data.</text>
</comment>
<reference evidence="1 2" key="2">
    <citation type="journal article" date="2022" name="Mol. Ecol. Resour.">
        <title>The genomes of chicory, endive, great burdock and yacon provide insights into Asteraceae paleo-polyploidization history and plant inulin production.</title>
        <authorList>
            <person name="Fan W."/>
            <person name="Wang S."/>
            <person name="Wang H."/>
            <person name="Wang A."/>
            <person name="Jiang F."/>
            <person name="Liu H."/>
            <person name="Zhao H."/>
            <person name="Xu D."/>
            <person name="Zhang Y."/>
        </authorList>
    </citation>
    <scope>NUCLEOTIDE SEQUENCE [LARGE SCALE GENOMIC DNA]</scope>
    <source>
        <strain evidence="2">cv. Yunnan</strain>
        <tissue evidence="1">Leaves</tissue>
    </source>
</reference>
<reference evidence="2" key="1">
    <citation type="journal article" date="2022" name="Mol. Ecol. Resour.">
        <title>The genomes of chicory, endive, great burdock and yacon provide insights into Asteraceae palaeo-polyploidization history and plant inulin production.</title>
        <authorList>
            <person name="Fan W."/>
            <person name="Wang S."/>
            <person name="Wang H."/>
            <person name="Wang A."/>
            <person name="Jiang F."/>
            <person name="Liu H."/>
            <person name="Zhao H."/>
            <person name="Xu D."/>
            <person name="Zhang Y."/>
        </authorList>
    </citation>
    <scope>NUCLEOTIDE SEQUENCE [LARGE SCALE GENOMIC DNA]</scope>
    <source>
        <strain evidence="2">cv. Yunnan</strain>
    </source>
</reference>
<proteinExistence type="predicted"/>
<evidence type="ECO:0000313" key="2">
    <source>
        <dbReference type="Proteomes" id="UP001056120"/>
    </source>
</evidence>
<dbReference type="EMBL" id="CM042028">
    <property type="protein sequence ID" value="KAI3799504.1"/>
    <property type="molecule type" value="Genomic_DNA"/>
</dbReference>
<gene>
    <name evidence="1" type="ORF">L1987_34803</name>
</gene>
<protein>
    <submittedName>
        <fullName evidence="1">Uncharacterized protein</fullName>
    </submittedName>
</protein>
<evidence type="ECO:0000313" key="1">
    <source>
        <dbReference type="EMBL" id="KAI3799504.1"/>
    </source>
</evidence>
<name>A0ACB9HUV6_9ASTR</name>
<sequence length="139" mass="15725">MATIYPKDLQWILASLMIDKDLMEVVVIDAGFELLKAGFAIPDQAPSMYAAGNNDAKTLVLSGNLDDASKNIMTKLDVVKAKFNNPTQMRFELDSEHHKIGQSLEELKSRMENYEELLIYTHASCCLYTAEQLMCRELF</sequence>